<evidence type="ECO:0000313" key="4">
    <source>
        <dbReference type="Proteomes" id="UP000659654"/>
    </source>
</evidence>
<evidence type="ECO:0000313" key="5">
    <source>
        <dbReference type="WBParaSite" id="BXY_0694400.1"/>
    </source>
</evidence>
<dbReference type="EMBL" id="CAJFCV020000001">
    <property type="protein sequence ID" value="CAG9089843.1"/>
    <property type="molecule type" value="Genomic_DNA"/>
</dbReference>
<protein>
    <submittedName>
        <fullName evidence="2">(pine wood nematode) hypothetical protein</fullName>
    </submittedName>
</protein>
<dbReference type="EMBL" id="CAJFDI010000001">
    <property type="protein sequence ID" value="CAD5212122.1"/>
    <property type="molecule type" value="Genomic_DNA"/>
</dbReference>
<sequence>MSKIFAPYFVLLAIIVQSALVAGAKCPKNTQPDQDNKNMCGWSNPKVGVECSCAIEDMNGYFCFNPRIFPEADGDNTMPCFRMPGSRNMLEQGCAKEE</sequence>
<keyword evidence="4" id="KW-1185">Reference proteome</keyword>
<gene>
    <name evidence="2" type="ORF">BXYJ_LOCUS2762</name>
</gene>
<dbReference type="WBParaSite" id="BXY_0694400.1">
    <property type="protein sequence ID" value="BXY_0694400.1"/>
    <property type="gene ID" value="BXY_0694400"/>
</dbReference>
<dbReference type="AlphaFoldDB" id="A0A1I7S1R6"/>
<dbReference type="Proteomes" id="UP000095284">
    <property type="component" value="Unplaced"/>
</dbReference>
<reference evidence="5" key="1">
    <citation type="submission" date="2016-11" db="UniProtKB">
        <authorList>
            <consortium name="WormBaseParasite"/>
        </authorList>
    </citation>
    <scope>IDENTIFICATION</scope>
</reference>
<dbReference type="Proteomes" id="UP000659654">
    <property type="component" value="Unassembled WGS sequence"/>
</dbReference>
<evidence type="ECO:0000256" key="1">
    <source>
        <dbReference type="SAM" id="SignalP"/>
    </source>
</evidence>
<dbReference type="Proteomes" id="UP000582659">
    <property type="component" value="Unassembled WGS sequence"/>
</dbReference>
<proteinExistence type="predicted"/>
<evidence type="ECO:0000313" key="2">
    <source>
        <dbReference type="EMBL" id="CAD5212122.1"/>
    </source>
</evidence>
<name>A0A1I7S1R6_BURXY</name>
<keyword evidence="1" id="KW-0732">Signal</keyword>
<accession>A0A1I7S1R6</accession>
<organism evidence="3 5">
    <name type="scientific">Bursaphelenchus xylophilus</name>
    <name type="common">Pinewood nematode worm</name>
    <name type="synonym">Aphelenchoides xylophilus</name>
    <dbReference type="NCBI Taxonomy" id="6326"/>
    <lineage>
        <taxon>Eukaryota</taxon>
        <taxon>Metazoa</taxon>
        <taxon>Ecdysozoa</taxon>
        <taxon>Nematoda</taxon>
        <taxon>Chromadorea</taxon>
        <taxon>Rhabditida</taxon>
        <taxon>Tylenchina</taxon>
        <taxon>Tylenchomorpha</taxon>
        <taxon>Aphelenchoidea</taxon>
        <taxon>Aphelenchoididae</taxon>
        <taxon>Bursaphelenchus</taxon>
    </lineage>
</organism>
<feature type="chain" id="PRO_5036308705" evidence="1">
    <location>
        <begin position="24"/>
        <end position="98"/>
    </location>
</feature>
<reference evidence="2" key="2">
    <citation type="submission" date="2020-09" db="EMBL/GenBank/DDBJ databases">
        <authorList>
            <person name="Kikuchi T."/>
        </authorList>
    </citation>
    <scope>NUCLEOTIDE SEQUENCE</scope>
    <source>
        <strain evidence="2">Ka4C1</strain>
    </source>
</reference>
<feature type="signal peptide" evidence="1">
    <location>
        <begin position="1"/>
        <end position="23"/>
    </location>
</feature>
<evidence type="ECO:0000313" key="3">
    <source>
        <dbReference type="Proteomes" id="UP000095284"/>
    </source>
</evidence>